<dbReference type="AlphaFoldDB" id="A0AA38MCE0"/>
<evidence type="ECO:0000256" key="2">
    <source>
        <dbReference type="ARBA" id="ARBA00023108"/>
    </source>
</evidence>
<dbReference type="PANTHER" id="PTHR11008:SF32">
    <property type="entry name" value="CIRCADIAN CLOCK-CONTROLLED PROTEIN DAYWAKE-RELATED"/>
    <property type="match status" value="1"/>
</dbReference>
<accession>A0AA38MCE0</accession>
<dbReference type="Pfam" id="PF06585">
    <property type="entry name" value="JHBP"/>
    <property type="match status" value="1"/>
</dbReference>
<organism evidence="4 5">
    <name type="scientific">Zophobas morio</name>
    <dbReference type="NCBI Taxonomy" id="2755281"/>
    <lineage>
        <taxon>Eukaryota</taxon>
        <taxon>Metazoa</taxon>
        <taxon>Ecdysozoa</taxon>
        <taxon>Arthropoda</taxon>
        <taxon>Hexapoda</taxon>
        <taxon>Insecta</taxon>
        <taxon>Pterygota</taxon>
        <taxon>Neoptera</taxon>
        <taxon>Endopterygota</taxon>
        <taxon>Coleoptera</taxon>
        <taxon>Polyphaga</taxon>
        <taxon>Cucujiformia</taxon>
        <taxon>Tenebrionidae</taxon>
        <taxon>Zophobas</taxon>
    </lineage>
</organism>
<dbReference type="GO" id="GO:0005615">
    <property type="term" value="C:extracellular space"/>
    <property type="evidence" value="ECO:0007669"/>
    <property type="project" value="TreeGrafter"/>
</dbReference>
<evidence type="ECO:0000313" key="5">
    <source>
        <dbReference type="Proteomes" id="UP001168821"/>
    </source>
</evidence>
<dbReference type="PANTHER" id="PTHR11008">
    <property type="entry name" value="PROTEIN TAKEOUT-LIKE PROTEIN"/>
    <property type="match status" value="1"/>
</dbReference>
<dbReference type="EMBL" id="JALNTZ010000005">
    <property type="protein sequence ID" value="KAJ3651204.1"/>
    <property type="molecule type" value="Genomic_DNA"/>
</dbReference>
<gene>
    <name evidence="4" type="ORF">Zmor_017256</name>
</gene>
<comment type="caution">
    <text evidence="4">The sequence shown here is derived from an EMBL/GenBank/DDBJ whole genome shotgun (WGS) entry which is preliminary data.</text>
</comment>
<sequence length="230" mass="26410">MLPPYIEKCSKSDPNLNKCLDRRATDAAVKLRDGNKDLGIVPLEPFIITKVDLGNVTSGAVSIHQIYENMKLFGMTNSTMTDSDANFSGDQCYWKYTCLTPAVRMESDYSMKGRLLLFPINGYGKCTNYLYDIEGRYEATCERYTKKNKTFFRVSDFKFQMKPKRIVFDFENIIDGNEQLSKEVVKTLNENAESVYEDVGPAFNEVMGTVWKQTLNQVFNRVPEEELFLP</sequence>
<name>A0AA38MCE0_9CUCU</name>
<keyword evidence="5" id="KW-1185">Reference proteome</keyword>
<protein>
    <submittedName>
        <fullName evidence="4">Uncharacterized protein</fullName>
    </submittedName>
</protein>
<dbReference type="InterPro" id="IPR010562">
    <property type="entry name" value="Haemolymph_juvenile_hormone-bd"/>
</dbReference>
<keyword evidence="2" id="KW-0090">Biological rhythms</keyword>
<dbReference type="InterPro" id="IPR038606">
    <property type="entry name" value="To_sf"/>
</dbReference>
<evidence type="ECO:0000256" key="1">
    <source>
        <dbReference type="ARBA" id="ARBA00022729"/>
    </source>
</evidence>
<dbReference type="Proteomes" id="UP001168821">
    <property type="component" value="Unassembled WGS sequence"/>
</dbReference>
<keyword evidence="1" id="KW-0732">Signal</keyword>
<evidence type="ECO:0000313" key="4">
    <source>
        <dbReference type="EMBL" id="KAJ3651204.1"/>
    </source>
</evidence>
<dbReference type="GO" id="GO:0007623">
    <property type="term" value="P:circadian rhythm"/>
    <property type="evidence" value="ECO:0007669"/>
    <property type="project" value="UniProtKB-ARBA"/>
</dbReference>
<dbReference type="FunFam" id="3.15.10.30:FF:000001">
    <property type="entry name" value="Takeout-like protein 1"/>
    <property type="match status" value="1"/>
</dbReference>
<reference evidence="4" key="1">
    <citation type="journal article" date="2023" name="G3 (Bethesda)">
        <title>Whole genome assemblies of Zophobas morio and Tenebrio molitor.</title>
        <authorList>
            <person name="Kaur S."/>
            <person name="Stinson S.A."/>
            <person name="diCenzo G.C."/>
        </authorList>
    </citation>
    <scope>NUCLEOTIDE SEQUENCE</scope>
    <source>
        <strain evidence="4">QUZm001</strain>
    </source>
</reference>
<evidence type="ECO:0000256" key="3">
    <source>
        <dbReference type="ARBA" id="ARBA00060902"/>
    </source>
</evidence>
<dbReference type="SMART" id="SM00700">
    <property type="entry name" value="JHBP"/>
    <property type="match status" value="1"/>
</dbReference>
<dbReference type="Gene3D" id="3.15.10.30">
    <property type="entry name" value="Haemolymph juvenile hormone binding protein"/>
    <property type="match status" value="1"/>
</dbReference>
<comment type="similarity">
    <text evidence="3">Belongs to the TO family.</text>
</comment>
<proteinExistence type="inferred from homology"/>